<protein>
    <recommendedName>
        <fullName evidence="8">MARVEL domain-containing protein</fullName>
    </recommendedName>
</protein>
<feature type="region of interest" description="Disordered" evidence="6">
    <location>
        <begin position="84"/>
        <end position="113"/>
    </location>
</feature>
<feature type="domain" description="MARVEL" evidence="8">
    <location>
        <begin position="1"/>
        <end position="82"/>
    </location>
</feature>
<reference evidence="9 10" key="1">
    <citation type="journal article" date="2019" name="Sci. Data">
        <title>Hybrid genome assembly and annotation of Danionella translucida.</title>
        <authorList>
            <person name="Kadobianskyi M."/>
            <person name="Schulze L."/>
            <person name="Schuelke M."/>
            <person name="Judkewitz B."/>
        </authorList>
    </citation>
    <scope>NUCLEOTIDE SEQUENCE [LARGE SCALE GENOMIC DNA]</scope>
    <source>
        <strain evidence="9 10">Bolton</strain>
    </source>
</reference>
<dbReference type="Proteomes" id="UP000316079">
    <property type="component" value="Unassembled WGS sequence"/>
</dbReference>
<dbReference type="InterPro" id="IPR008253">
    <property type="entry name" value="Marvel"/>
</dbReference>
<evidence type="ECO:0000256" key="6">
    <source>
        <dbReference type="SAM" id="MobiDB-lite"/>
    </source>
</evidence>
<proteinExistence type="predicted"/>
<dbReference type="EMBL" id="SRMA01027104">
    <property type="protein sequence ID" value="TRY59765.1"/>
    <property type="molecule type" value="Genomic_DNA"/>
</dbReference>
<evidence type="ECO:0000259" key="8">
    <source>
        <dbReference type="PROSITE" id="PS51225"/>
    </source>
</evidence>
<keyword evidence="3 7" id="KW-1133">Transmembrane helix</keyword>
<comment type="caution">
    <text evidence="9">The sequence shown here is derived from an EMBL/GenBank/DDBJ whole genome shotgun (WGS) entry which is preliminary data.</text>
</comment>
<evidence type="ECO:0000256" key="1">
    <source>
        <dbReference type="ARBA" id="ARBA00004141"/>
    </source>
</evidence>
<dbReference type="AlphaFoldDB" id="A0A553N2V7"/>
<dbReference type="PROSITE" id="PS51225">
    <property type="entry name" value="MARVEL"/>
    <property type="match status" value="1"/>
</dbReference>
<comment type="subcellular location">
    <subcellularLocation>
        <location evidence="1">Membrane</location>
        <topology evidence="1">Multi-pass membrane protein</topology>
    </subcellularLocation>
</comment>
<organism evidence="9 10">
    <name type="scientific">Danionella cerebrum</name>
    <dbReference type="NCBI Taxonomy" id="2873325"/>
    <lineage>
        <taxon>Eukaryota</taxon>
        <taxon>Metazoa</taxon>
        <taxon>Chordata</taxon>
        <taxon>Craniata</taxon>
        <taxon>Vertebrata</taxon>
        <taxon>Euteleostomi</taxon>
        <taxon>Actinopterygii</taxon>
        <taxon>Neopterygii</taxon>
        <taxon>Teleostei</taxon>
        <taxon>Ostariophysi</taxon>
        <taxon>Cypriniformes</taxon>
        <taxon>Danionidae</taxon>
        <taxon>Danioninae</taxon>
        <taxon>Danionella</taxon>
    </lineage>
</organism>
<feature type="transmembrane region" description="Helical" evidence="7">
    <location>
        <begin position="57"/>
        <end position="78"/>
    </location>
</feature>
<accession>A0A553N2V7</accession>
<evidence type="ECO:0000256" key="7">
    <source>
        <dbReference type="SAM" id="Phobius"/>
    </source>
</evidence>
<dbReference type="GO" id="GO:0016020">
    <property type="term" value="C:membrane"/>
    <property type="evidence" value="ECO:0007669"/>
    <property type="project" value="UniProtKB-SubCell"/>
</dbReference>
<evidence type="ECO:0000256" key="5">
    <source>
        <dbReference type="PROSITE-ProRule" id="PRU00581"/>
    </source>
</evidence>
<evidence type="ECO:0000313" key="10">
    <source>
        <dbReference type="Proteomes" id="UP000316079"/>
    </source>
</evidence>
<evidence type="ECO:0000256" key="3">
    <source>
        <dbReference type="ARBA" id="ARBA00022989"/>
    </source>
</evidence>
<name>A0A553N2V7_9TELE</name>
<evidence type="ECO:0000313" key="9">
    <source>
        <dbReference type="EMBL" id="TRY59765.1"/>
    </source>
</evidence>
<sequence>MVIHSLLASNRERNGGVPMLGIQKHVLDLINTATSSLFFFLASVVLAALNHQTGAEIAAVVFGFLVTAVYALNTALGVQRWRLRDSRDGGPQSSEYMRARTASRDLEARSELQ</sequence>
<gene>
    <name evidence="9" type="ORF">DNTS_027173</name>
</gene>
<dbReference type="STRING" id="623744.A0A553N2V7"/>
<keyword evidence="4 5" id="KW-0472">Membrane</keyword>
<evidence type="ECO:0000256" key="2">
    <source>
        <dbReference type="ARBA" id="ARBA00022692"/>
    </source>
</evidence>
<feature type="transmembrane region" description="Helical" evidence="7">
    <location>
        <begin position="29"/>
        <end position="51"/>
    </location>
</feature>
<dbReference type="OrthoDB" id="10028364at2759"/>
<keyword evidence="2 5" id="KW-0812">Transmembrane</keyword>
<evidence type="ECO:0000256" key="4">
    <source>
        <dbReference type="ARBA" id="ARBA00023136"/>
    </source>
</evidence>
<feature type="compositionally biased region" description="Basic and acidic residues" evidence="6">
    <location>
        <begin position="102"/>
        <end position="113"/>
    </location>
</feature>
<keyword evidence="10" id="KW-1185">Reference proteome</keyword>